<proteinExistence type="inferred from homology"/>
<dbReference type="Proteomes" id="UP000266328">
    <property type="component" value="Unassembled WGS sequence"/>
</dbReference>
<reference evidence="2 3" key="1">
    <citation type="submission" date="2018-09" db="EMBL/GenBank/DDBJ databases">
        <title>Discovery and Ecogenomic Context for Candidatus Cryosericales, a Global Caldiserica Order Active in Thawing Permafrost.</title>
        <authorList>
            <person name="Martinez M.A."/>
            <person name="Woodcroft B.J."/>
            <person name="Ignacio Espinoza J.C."/>
            <person name="Zayed A."/>
            <person name="Singleton C.M."/>
            <person name="Boyd J."/>
            <person name="Li Y.-F."/>
            <person name="Purvine S."/>
            <person name="Maughan H."/>
            <person name="Hodgkins S.B."/>
            <person name="Anderson D."/>
            <person name="Sederholm M."/>
            <person name="Temperton B."/>
            <person name="Saleska S.R."/>
            <person name="Tyson G.W."/>
            <person name="Rich V.I."/>
        </authorList>
    </citation>
    <scope>NUCLEOTIDE SEQUENCE [LARGE SCALE GENOMIC DNA]</scope>
    <source>
        <strain evidence="2 3">SMC7</strain>
    </source>
</reference>
<dbReference type="InterPro" id="IPR010273">
    <property type="entry name" value="DUF881"/>
</dbReference>
<dbReference type="RefSeq" id="WP_119089099.1">
    <property type="nucleotide sequence ID" value="NZ_QXIS01000024.1"/>
</dbReference>
<accession>A0A398CU72</accession>
<comment type="caution">
    <text evidence="2">The sequence shown here is derived from an EMBL/GenBank/DDBJ whole genome shotgun (WGS) entry which is preliminary data.</text>
</comment>
<name>A0A398CU72_9BACT</name>
<dbReference type="Pfam" id="PF05949">
    <property type="entry name" value="DUF881"/>
    <property type="match status" value="1"/>
</dbReference>
<organism evidence="2 3">
    <name type="scientific">Candidatus Cryosericum terrychapinii</name>
    <dbReference type="NCBI Taxonomy" id="2290919"/>
    <lineage>
        <taxon>Bacteria</taxon>
        <taxon>Pseudomonadati</taxon>
        <taxon>Caldisericota/Cryosericota group</taxon>
        <taxon>Candidatus Cryosericota</taxon>
        <taxon>Candidatus Cryosericia</taxon>
        <taxon>Candidatus Cryosericales</taxon>
        <taxon>Candidatus Cryosericaceae</taxon>
        <taxon>Candidatus Cryosericum</taxon>
    </lineage>
</organism>
<dbReference type="OrthoDB" id="9776196at2"/>
<dbReference type="AlphaFoldDB" id="A0A398CU72"/>
<evidence type="ECO:0000313" key="3">
    <source>
        <dbReference type="Proteomes" id="UP000266328"/>
    </source>
</evidence>
<keyword evidence="3" id="KW-1185">Reference proteome</keyword>
<dbReference type="PANTHER" id="PTHR37313">
    <property type="entry name" value="UPF0749 PROTEIN RV1825"/>
    <property type="match status" value="1"/>
</dbReference>
<protein>
    <submittedName>
        <fullName evidence="2">DUF881 domain-containing protein</fullName>
    </submittedName>
</protein>
<dbReference type="PANTHER" id="PTHR37313:SF2">
    <property type="entry name" value="UPF0749 PROTEIN YLXX"/>
    <property type="match status" value="1"/>
</dbReference>
<sequence length="244" mass="26254">MITRGRTGGVFLAALFVMVAGFGYLLAVQFEPTVNNAYVVPAQNVELVEIMKGLEKENGSAAQRIVDLRTQLGELESKGAATSDEVRVLTQELGELRAKAGLAEATGPGVIVTLSDSSRTPTLSDDPNYFVIHDGYLRSIVNLMRRYGATAIAINDQRVLGNSAIICAGPIILVNSSRMSPPYVITALGNPEMLADSISQDVFFQVLEMYRDQFKITCSVEKKTSVTVPASLDNAAFKYAVGAQ</sequence>
<comment type="similarity">
    <text evidence="1">Belongs to the UPF0749 family.</text>
</comment>
<dbReference type="Gene3D" id="3.30.70.1880">
    <property type="entry name" value="Protein of unknown function DUF881"/>
    <property type="match status" value="1"/>
</dbReference>
<dbReference type="EMBL" id="QXIS01000024">
    <property type="protein sequence ID" value="RIE06113.1"/>
    <property type="molecule type" value="Genomic_DNA"/>
</dbReference>
<evidence type="ECO:0000256" key="1">
    <source>
        <dbReference type="ARBA" id="ARBA00009108"/>
    </source>
</evidence>
<evidence type="ECO:0000313" key="2">
    <source>
        <dbReference type="EMBL" id="RIE06113.1"/>
    </source>
</evidence>
<gene>
    <name evidence="2" type="ORF">SMC7_04200</name>
</gene>